<keyword evidence="1" id="KW-1133">Transmembrane helix</keyword>
<evidence type="ECO:0000313" key="3">
    <source>
        <dbReference type="Proteomes" id="UP000014252"/>
    </source>
</evidence>
<organism evidence="2 3">
    <name type="scientific">Lacticaseibacillus paracasei subsp. paracasei Lpp71</name>
    <dbReference type="NCBI Taxonomy" id="1256207"/>
    <lineage>
        <taxon>Bacteria</taxon>
        <taxon>Bacillati</taxon>
        <taxon>Bacillota</taxon>
        <taxon>Bacilli</taxon>
        <taxon>Lactobacillales</taxon>
        <taxon>Lactobacillaceae</taxon>
        <taxon>Lacticaseibacillus</taxon>
    </lineage>
</organism>
<evidence type="ECO:0000256" key="1">
    <source>
        <dbReference type="SAM" id="Phobius"/>
    </source>
</evidence>
<evidence type="ECO:0000313" key="2">
    <source>
        <dbReference type="EMBL" id="EPC69640.1"/>
    </source>
</evidence>
<name>A0A8E0MDE4_LACPA</name>
<dbReference type="Proteomes" id="UP000014252">
    <property type="component" value="Unassembled WGS sequence"/>
</dbReference>
<keyword evidence="1" id="KW-0472">Membrane</keyword>
<reference evidence="2 3" key="1">
    <citation type="journal article" date="2013" name="PLoS ONE">
        <title>Lactobacillus paracasei comparative genomics: towards species pan-genome definition and exploitation of diversity.</title>
        <authorList>
            <person name="Smokvina T."/>
            <person name="Wels M."/>
            <person name="Polka J."/>
            <person name="Chervaux C."/>
            <person name="Brisse S."/>
            <person name="Boekhorst J."/>
            <person name="van Hylckama Vlieg J.E."/>
            <person name="Siezen R.J."/>
        </authorList>
    </citation>
    <scope>NUCLEOTIDE SEQUENCE [LARGE SCALE GENOMIC DNA]</scope>
    <source>
        <strain evidence="2 3">Lpp71</strain>
    </source>
</reference>
<feature type="transmembrane region" description="Helical" evidence="1">
    <location>
        <begin position="12"/>
        <end position="29"/>
    </location>
</feature>
<dbReference type="EMBL" id="ANKD01000782">
    <property type="protein sequence ID" value="EPC69640.1"/>
    <property type="molecule type" value="Genomic_DNA"/>
</dbReference>
<protein>
    <submittedName>
        <fullName evidence="2">Na+-driven multidrug efflux pump</fullName>
    </submittedName>
</protein>
<comment type="caution">
    <text evidence="2">The sequence shown here is derived from an EMBL/GenBank/DDBJ whole genome shotgun (WGS) entry which is preliminary data.</text>
</comment>
<proteinExistence type="predicted"/>
<keyword evidence="1" id="KW-0812">Transmembrane</keyword>
<sequence>MRNLTIGKPLKLIVLFTIPLLIGNLFQQLL</sequence>
<accession>A0A8E0MDE4</accession>
<gene>
    <name evidence="2" type="ORF">Lpp71_15644</name>
</gene>
<dbReference type="AlphaFoldDB" id="A0A8E0MDE4"/>